<dbReference type="EMBL" id="VRYZ01000004">
    <property type="protein sequence ID" value="TXS91550.1"/>
    <property type="molecule type" value="Genomic_DNA"/>
</dbReference>
<evidence type="ECO:0000256" key="5">
    <source>
        <dbReference type="ARBA" id="ARBA00022692"/>
    </source>
</evidence>
<evidence type="ECO:0000256" key="9">
    <source>
        <dbReference type="ARBA" id="ARBA00023136"/>
    </source>
</evidence>
<keyword evidence="16" id="KW-0675">Receptor</keyword>
<keyword evidence="7" id="KW-0406">Ion transport</keyword>
<dbReference type="Pfam" id="PF07715">
    <property type="entry name" value="Plug"/>
    <property type="match status" value="1"/>
</dbReference>
<name>A0A5C8ZVE6_9GAMM</name>
<dbReference type="InterPro" id="IPR036942">
    <property type="entry name" value="Beta-barrel_TonB_sf"/>
</dbReference>
<evidence type="ECO:0000256" key="4">
    <source>
        <dbReference type="ARBA" id="ARBA00022496"/>
    </source>
</evidence>
<gene>
    <name evidence="16" type="ORF">FVW59_10290</name>
</gene>
<evidence type="ECO:0000256" key="8">
    <source>
        <dbReference type="ARBA" id="ARBA00023077"/>
    </source>
</evidence>
<evidence type="ECO:0000256" key="2">
    <source>
        <dbReference type="ARBA" id="ARBA00022448"/>
    </source>
</evidence>
<dbReference type="Gene3D" id="2.40.170.20">
    <property type="entry name" value="TonB-dependent receptor, beta-barrel domain"/>
    <property type="match status" value="1"/>
</dbReference>
<evidence type="ECO:0000256" key="11">
    <source>
        <dbReference type="PROSITE-ProRule" id="PRU01360"/>
    </source>
</evidence>
<comment type="caution">
    <text evidence="16">The sequence shown here is derived from an EMBL/GenBank/DDBJ whole genome shotgun (WGS) entry which is preliminary data.</text>
</comment>
<reference evidence="16 17" key="1">
    <citation type="submission" date="2019-08" db="EMBL/GenBank/DDBJ databases">
        <title>Parahaliea maris sp. nov., isolated from the surface seawater.</title>
        <authorList>
            <person name="Liu Y."/>
        </authorList>
    </citation>
    <scope>NUCLEOTIDE SEQUENCE [LARGE SCALE GENOMIC DNA]</scope>
    <source>
        <strain evidence="16 17">S2-26</strain>
    </source>
</reference>
<feature type="domain" description="TonB-dependent receptor plug" evidence="15">
    <location>
        <begin position="46"/>
        <end position="157"/>
    </location>
</feature>
<keyword evidence="13" id="KW-0732">Signal</keyword>
<dbReference type="Proteomes" id="UP000321933">
    <property type="component" value="Unassembled WGS sequence"/>
</dbReference>
<keyword evidence="4" id="KW-0410">Iron transport</keyword>
<evidence type="ECO:0000259" key="14">
    <source>
        <dbReference type="Pfam" id="PF00593"/>
    </source>
</evidence>
<comment type="subcellular location">
    <subcellularLocation>
        <location evidence="1 11">Cell outer membrane</location>
        <topology evidence="1 11">Multi-pass membrane protein</topology>
    </subcellularLocation>
</comment>
<evidence type="ECO:0000256" key="1">
    <source>
        <dbReference type="ARBA" id="ARBA00004571"/>
    </source>
</evidence>
<dbReference type="Pfam" id="PF00593">
    <property type="entry name" value="TonB_dep_Rec_b-barrel"/>
    <property type="match status" value="1"/>
</dbReference>
<keyword evidence="5 11" id="KW-0812">Transmembrane</keyword>
<comment type="similarity">
    <text evidence="11 12">Belongs to the TonB-dependent receptor family.</text>
</comment>
<dbReference type="GO" id="GO:0006826">
    <property type="term" value="P:iron ion transport"/>
    <property type="evidence" value="ECO:0007669"/>
    <property type="project" value="UniProtKB-KW"/>
</dbReference>
<keyword evidence="10 11" id="KW-0998">Cell outer membrane</keyword>
<evidence type="ECO:0000256" key="3">
    <source>
        <dbReference type="ARBA" id="ARBA00022452"/>
    </source>
</evidence>
<protein>
    <submittedName>
        <fullName evidence="16">TonB-dependent receptor</fullName>
    </submittedName>
</protein>
<dbReference type="PROSITE" id="PS52016">
    <property type="entry name" value="TONB_DEPENDENT_REC_3"/>
    <property type="match status" value="1"/>
</dbReference>
<keyword evidence="3 11" id="KW-1134">Transmembrane beta strand</keyword>
<evidence type="ECO:0000313" key="17">
    <source>
        <dbReference type="Proteomes" id="UP000321933"/>
    </source>
</evidence>
<evidence type="ECO:0000313" key="16">
    <source>
        <dbReference type="EMBL" id="TXS91550.1"/>
    </source>
</evidence>
<dbReference type="InterPro" id="IPR039426">
    <property type="entry name" value="TonB-dep_rcpt-like"/>
</dbReference>
<dbReference type="PANTHER" id="PTHR32552:SF81">
    <property type="entry name" value="TONB-DEPENDENT OUTER MEMBRANE RECEPTOR"/>
    <property type="match status" value="1"/>
</dbReference>
<dbReference type="AlphaFoldDB" id="A0A5C8ZVE6"/>
<dbReference type="RefSeq" id="WP_148064182.1">
    <property type="nucleotide sequence ID" value="NZ_VRYZ01000004.1"/>
</dbReference>
<sequence>MRMKFLAPAVTTAFALNPVTAAVAQETRNVLIEEVVVTAQKREERLIDVPVAITAVNSQNLIDQNLVSITEFYNRVPGLQFGGAPGGNEISNLSLRGITTGGGTNPTLAVLVNDVQFGSSTENGQAPIPDFDPATLERVEVLRGPQGTLYGASSLGGLIKYVLRKPDTESFSGRVEAGANSVKGGTDGYNVRGSVNIPIVENKLGLNLSGVYREDPRYIDNIGTDPESHNVNKAETTGALASLVYYPTDRLTLNLSALTQEQDTENKASIDIASEGNFHQANGESIDTINAVPGSMVREFDQYIGRVDWDLDWATFTSITAYGESLREESQDVTYVFGPPLFGIAYPGSSDDSRIDILNNVYTDKFSQELRVSGANEGFNWMVGAFYTKEDTLLEQTLMLNDPAAAGAYQVYTSQGPSDYEETAVFADATFNLTDRIDLQVGGRYARNEQENISRTVVDQAAAPIFGLSETSVIDSDEAAATWVLSPSYRFNDDMMAYMRVATGYRPGGPNSNLGNLPSEFDSDSVINYELGFKGQLGADLTFDVAAFYIDWEDIQLQNADAVSSLTFFTNGGQARSQGLEFATEWSPLDGLLISANATYTNAELSEDIPSIEGASNLVGESGDSLPFTPEFAANFSVRQNFSINSRIQGHAGIIYTYVDDRPSELLNSDAARPRFELPSYEQVDLNLGLTIDSVWKGTFYVRNLSDERGVVTAMNRNGTAAPKASFTLPRTIGFNIAREF</sequence>
<keyword evidence="17" id="KW-1185">Reference proteome</keyword>
<organism evidence="16 17">
    <name type="scientific">Parahaliea aestuarii</name>
    <dbReference type="NCBI Taxonomy" id="1852021"/>
    <lineage>
        <taxon>Bacteria</taxon>
        <taxon>Pseudomonadati</taxon>
        <taxon>Pseudomonadota</taxon>
        <taxon>Gammaproteobacteria</taxon>
        <taxon>Cellvibrionales</taxon>
        <taxon>Halieaceae</taxon>
        <taxon>Parahaliea</taxon>
    </lineage>
</organism>
<dbReference type="SUPFAM" id="SSF56935">
    <property type="entry name" value="Porins"/>
    <property type="match status" value="1"/>
</dbReference>
<evidence type="ECO:0000256" key="13">
    <source>
        <dbReference type="SAM" id="SignalP"/>
    </source>
</evidence>
<evidence type="ECO:0000256" key="6">
    <source>
        <dbReference type="ARBA" id="ARBA00023004"/>
    </source>
</evidence>
<accession>A0A5C8ZVE6</accession>
<evidence type="ECO:0000256" key="10">
    <source>
        <dbReference type="ARBA" id="ARBA00023237"/>
    </source>
</evidence>
<feature type="chain" id="PRO_5022999535" evidence="13">
    <location>
        <begin position="22"/>
        <end position="741"/>
    </location>
</feature>
<keyword evidence="6" id="KW-0408">Iron</keyword>
<keyword evidence="8 12" id="KW-0798">TonB box</keyword>
<evidence type="ECO:0000259" key="15">
    <source>
        <dbReference type="Pfam" id="PF07715"/>
    </source>
</evidence>
<dbReference type="InterPro" id="IPR000531">
    <property type="entry name" value="Beta-barrel_TonB"/>
</dbReference>
<feature type="signal peptide" evidence="13">
    <location>
        <begin position="1"/>
        <end position="21"/>
    </location>
</feature>
<dbReference type="GO" id="GO:0009279">
    <property type="term" value="C:cell outer membrane"/>
    <property type="evidence" value="ECO:0007669"/>
    <property type="project" value="UniProtKB-SubCell"/>
</dbReference>
<keyword evidence="9 11" id="KW-0472">Membrane</keyword>
<evidence type="ECO:0000256" key="7">
    <source>
        <dbReference type="ARBA" id="ARBA00023065"/>
    </source>
</evidence>
<evidence type="ECO:0000256" key="12">
    <source>
        <dbReference type="RuleBase" id="RU003357"/>
    </source>
</evidence>
<dbReference type="PANTHER" id="PTHR32552">
    <property type="entry name" value="FERRICHROME IRON RECEPTOR-RELATED"/>
    <property type="match status" value="1"/>
</dbReference>
<dbReference type="OrthoDB" id="127311at2"/>
<keyword evidence="2 11" id="KW-0813">Transport</keyword>
<dbReference type="InterPro" id="IPR012910">
    <property type="entry name" value="Plug_dom"/>
</dbReference>
<dbReference type="CDD" id="cd01347">
    <property type="entry name" value="ligand_gated_channel"/>
    <property type="match status" value="1"/>
</dbReference>
<proteinExistence type="inferred from homology"/>
<feature type="domain" description="TonB-dependent receptor-like beta-barrel" evidence="14">
    <location>
        <begin position="297"/>
        <end position="705"/>
    </location>
</feature>